<accession>A0A1I2AT65</accession>
<feature type="transmembrane region" description="Helical" evidence="2">
    <location>
        <begin position="173"/>
        <end position="195"/>
    </location>
</feature>
<reference evidence="4 5" key="1">
    <citation type="submission" date="2016-10" db="EMBL/GenBank/DDBJ databases">
        <authorList>
            <person name="de Groot N.N."/>
        </authorList>
    </citation>
    <scope>NUCLEOTIDE SEQUENCE [LARGE SCALE GENOMIC DNA]</scope>
    <source>
        <strain evidence="4 5">CGMCC 4.3510</strain>
    </source>
</reference>
<sequence>MPNRGPVTAHPSYLSRARLPRPSWSPRRVGVFLAVAVALLGARARGAVGLDARPRRLFGGPAVGIALDAAGLTVGVLAFVLPVATAIALWRRSRKAKDAAQRVVEVPRVGWATRLSALVITLAAVGGVAGLMVLAARRGGGHAAVEPTRSVTHHHPPAVPDNHSVHYTTSYGMLPTVAVTVLVALTAAAVVIVVLRRRARRPGADGPAARPGPDSVRAGRSAAPGTPMSGPRAEIIGYYADLETYLAARHVARTPAETPEELLDRIGAHGVDTAAARGLAERYLSARYSARAATPEDSAQAARALAEARRRMDAAHTRTASGKSS</sequence>
<evidence type="ECO:0000259" key="3">
    <source>
        <dbReference type="Pfam" id="PF13559"/>
    </source>
</evidence>
<feature type="domain" description="Protein-glutamine gamma-glutamyltransferase-like C-terminal" evidence="3">
    <location>
        <begin position="239"/>
        <end position="305"/>
    </location>
</feature>
<protein>
    <recommendedName>
        <fullName evidence="3">Protein-glutamine gamma-glutamyltransferase-like C-terminal domain-containing protein</fullName>
    </recommendedName>
</protein>
<evidence type="ECO:0000313" key="4">
    <source>
        <dbReference type="EMBL" id="SFE47026.1"/>
    </source>
</evidence>
<feature type="compositionally biased region" description="Low complexity" evidence="1">
    <location>
        <begin position="292"/>
        <end position="305"/>
    </location>
</feature>
<name>A0A1I2AT65_9ACTN</name>
<keyword evidence="2" id="KW-1133">Transmembrane helix</keyword>
<keyword evidence="2" id="KW-0812">Transmembrane</keyword>
<dbReference type="AlphaFoldDB" id="A0A1I2AT65"/>
<evidence type="ECO:0000256" key="2">
    <source>
        <dbReference type="SAM" id="Phobius"/>
    </source>
</evidence>
<dbReference type="Pfam" id="PF13559">
    <property type="entry name" value="DUF4129"/>
    <property type="match status" value="1"/>
</dbReference>
<keyword evidence="2" id="KW-0472">Membrane</keyword>
<feature type="transmembrane region" description="Helical" evidence="2">
    <location>
        <begin position="70"/>
        <end position="90"/>
    </location>
</feature>
<feature type="transmembrane region" description="Helical" evidence="2">
    <location>
        <begin position="111"/>
        <end position="136"/>
    </location>
</feature>
<evidence type="ECO:0000256" key="1">
    <source>
        <dbReference type="SAM" id="MobiDB-lite"/>
    </source>
</evidence>
<feature type="compositionally biased region" description="Basic and acidic residues" evidence="1">
    <location>
        <begin position="306"/>
        <end position="316"/>
    </location>
</feature>
<feature type="region of interest" description="Disordered" evidence="1">
    <location>
        <begin position="292"/>
        <end position="325"/>
    </location>
</feature>
<keyword evidence="5" id="KW-1185">Reference proteome</keyword>
<feature type="region of interest" description="Disordered" evidence="1">
    <location>
        <begin position="202"/>
        <end position="230"/>
    </location>
</feature>
<organism evidence="4 5">
    <name type="scientific">Actinacidiphila alni</name>
    <dbReference type="NCBI Taxonomy" id="380248"/>
    <lineage>
        <taxon>Bacteria</taxon>
        <taxon>Bacillati</taxon>
        <taxon>Actinomycetota</taxon>
        <taxon>Actinomycetes</taxon>
        <taxon>Kitasatosporales</taxon>
        <taxon>Streptomycetaceae</taxon>
        <taxon>Actinacidiphila</taxon>
    </lineage>
</organism>
<feature type="compositionally biased region" description="Low complexity" evidence="1">
    <location>
        <begin position="204"/>
        <end position="213"/>
    </location>
</feature>
<dbReference type="EMBL" id="FONG01000003">
    <property type="protein sequence ID" value="SFE47026.1"/>
    <property type="molecule type" value="Genomic_DNA"/>
</dbReference>
<proteinExistence type="predicted"/>
<gene>
    <name evidence="4" type="ORF">SAMN05216251_103213</name>
</gene>
<dbReference type="Proteomes" id="UP000199323">
    <property type="component" value="Unassembled WGS sequence"/>
</dbReference>
<dbReference type="InterPro" id="IPR025403">
    <property type="entry name" value="TgpA-like_C"/>
</dbReference>
<dbReference type="STRING" id="380248.SAMN05216251_103213"/>
<evidence type="ECO:0000313" key="5">
    <source>
        <dbReference type="Proteomes" id="UP000199323"/>
    </source>
</evidence>